<name>A0A537LL61_9BACT</name>
<proteinExistence type="predicted"/>
<dbReference type="GO" id="GO:0030428">
    <property type="term" value="C:cell septum"/>
    <property type="evidence" value="ECO:0007669"/>
    <property type="project" value="TreeGrafter"/>
</dbReference>
<gene>
    <name evidence="3" type="ORF">E6G99_03955</name>
</gene>
<feature type="region of interest" description="Disordered" evidence="1">
    <location>
        <begin position="34"/>
        <end position="100"/>
    </location>
</feature>
<dbReference type="Pfam" id="PF05036">
    <property type="entry name" value="SPOR"/>
    <property type="match status" value="1"/>
</dbReference>
<dbReference type="InterPro" id="IPR007730">
    <property type="entry name" value="SPOR-like_dom"/>
</dbReference>
<feature type="compositionally biased region" description="Low complexity" evidence="1">
    <location>
        <begin position="43"/>
        <end position="56"/>
    </location>
</feature>
<dbReference type="PANTHER" id="PTHR38687:SF1">
    <property type="entry name" value="CELL DIVISION PROTEIN DEDD"/>
    <property type="match status" value="1"/>
</dbReference>
<evidence type="ECO:0000313" key="3">
    <source>
        <dbReference type="EMBL" id="TMJ08743.1"/>
    </source>
</evidence>
<evidence type="ECO:0000259" key="2">
    <source>
        <dbReference type="PROSITE" id="PS51724"/>
    </source>
</evidence>
<feature type="non-terminal residue" evidence="3">
    <location>
        <position position="143"/>
    </location>
</feature>
<dbReference type="GO" id="GO:0032153">
    <property type="term" value="C:cell division site"/>
    <property type="evidence" value="ECO:0007669"/>
    <property type="project" value="TreeGrafter"/>
</dbReference>
<accession>A0A537LL61</accession>
<dbReference type="PANTHER" id="PTHR38687">
    <property type="entry name" value="CELL DIVISION PROTEIN DEDD-RELATED"/>
    <property type="match status" value="1"/>
</dbReference>
<evidence type="ECO:0000256" key="1">
    <source>
        <dbReference type="SAM" id="MobiDB-lite"/>
    </source>
</evidence>
<evidence type="ECO:0000313" key="4">
    <source>
        <dbReference type="Proteomes" id="UP000318661"/>
    </source>
</evidence>
<dbReference type="Gene3D" id="3.30.70.1070">
    <property type="entry name" value="Sporulation related repeat"/>
    <property type="match status" value="1"/>
</dbReference>
<reference evidence="3 4" key="1">
    <citation type="journal article" date="2019" name="Nat. Microbiol.">
        <title>Mediterranean grassland soil C-N compound turnover is dependent on rainfall and depth, and is mediated by genomically divergent microorganisms.</title>
        <authorList>
            <person name="Diamond S."/>
            <person name="Andeer P.F."/>
            <person name="Li Z."/>
            <person name="Crits-Christoph A."/>
            <person name="Burstein D."/>
            <person name="Anantharaman K."/>
            <person name="Lane K.R."/>
            <person name="Thomas B.C."/>
            <person name="Pan C."/>
            <person name="Northen T.R."/>
            <person name="Banfield J.F."/>
        </authorList>
    </citation>
    <scope>NUCLEOTIDE SEQUENCE [LARGE SCALE GENOMIC DNA]</scope>
    <source>
        <strain evidence="3">NP_2</strain>
    </source>
</reference>
<organism evidence="3 4">
    <name type="scientific">Candidatus Segetimicrobium genomatis</name>
    <dbReference type="NCBI Taxonomy" id="2569760"/>
    <lineage>
        <taxon>Bacteria</taxon>
        <taxon>Bacillati</taxon>
        <taxon>Candidatus Sysuimicrobiota</taxon>
        <taxon>Candidatus Sysuimicrobiia</taxon>
        <taxon>Candidatus Sysuimicrobiales</taxon>
        <taxon>Candidatus Segetimicrobiaceae</taxon>
        <taxon>Candidatus Segetimicrobium</taxon>
    </lineage>
</organism>
<dbReference type="InterPro" id="IPR052521">
    <property type="entry name" value="Cell_div_SPOR-domain"/>
</dbReference>
<feature type="compositionally biased region" description="Pro residues" evidence="1">
    <location>
        <begin position="72"/>
        <end position="94"/>
    </location>
</feature>
<dbReference type="Proteomes" id="UP000318661">
    <property type="component" value="Unassembled WGS sequence"/>
</dbReference>
<comment type="caution">
    <text evidence="3">The sequence shown here is derived from an EMBL/GenBank/DDBJ whole genome shotgun (WGS) entry which is preliminary data.</text>
</comment>
<feature type="domain" description="SPOR" evidence="2">
    <location>
        <begin position="97"/>
        <end position="143"/>
    </location>
</feature>
<dbReference type="AlphaFoldDB" id="A0A537LL61"/>
<dbReference type="PROSITE" id="PS51724">
    <property type="entry name" value="SPOR"/>
    <property type="match status" value="1"/>
</dbReference>
<dbReference type="InterPro" id="IPR036680">
    <property type="entry name" value="SPOR-like_sf"/>
</dbReference>
<dbReference type="EMBL" id="VBAJ01000084">
    <property type="protein sequence ID" value="TMJ08743.1"/>
    <property type="molecule type" value="Genomic_DNA"/>
</dbReference>
<dbReference type="GO" id="GO:0032506">
    <property type="term" value="P:cytokinetic process"/>
    <property type="evidence" value="ECO:0007669"/>
    <property type="project" value="TreeGrafter"/>
</dbReference>
<dbReference type="SUPFAM" id="SSF110997">
    <property type="entry name" value="Sporulation related repeat"/>
    <property type="match status" value="1"/>
</dbReference>
<sequence>MTTMRLQPLVAVLALVGLFAISVLVGYVGGQAFLTPSAPTPRPARSAPASPETITPAPAPSPPPDASSRSTPKPPDTTAPPEEPAAGPATPPGKPGRETGVLYRVQVGAYISRENAEARAAKLREEGFDAYVTQSGTLYKVQV</sequence>
<protein>
    <recommendedName>
        <fullName evidence="2">SPOR domain-containing protein</fullName>
    </recommendedName>
</protein>
<dbReference type="GO" id="GO:0042834">
    <property type="term" value="F:peptidoglycan binding"/>
    <property type="evidence" value="ECO:0007669"/>
    <property type="project" value="InterPro"/>
</dbReference>